<sequence>MMLTSLGVSQLIVQSLMAYLPAPISQVLIVIMCAFSHEWNWVHGEALTRHRRAYLNVANVLETYQPRARTEGHLFQPEPPTPGYLAVVEKKEEGKDENQNEFMNARDAHYAGMYTHAVQMNKEMDLMNKVIAQ</sequence>
<dbReference type="EMBL" id="KN552589">
    <property type="protein sequence ID" value="KHJ90857.1"/>
    <property type="molecule type" value="Genomic_DNA"/>
</dbReference>
<evidence type="ECO:0000313" key="1">
    <source>
        <dbReference type="EMBL" id="KHJ90857.1"/>
    </source>
</evidence>
<organism evidence="1 2">
    <name type="scientific">Oesophagostomum dentatum</name>
    <name type="common">Nodular worm</name>
    <dbReference type="NCBI Taxonomy" id="61180"/>
    <lineage>
        <taxon>Eukaryota</taxon>
        <taxon>Metazoa</taxon>
        <taxon>Ecdysozoa</taxon>
        <taxon>Nematoda</taxon>
        <taxon>Chromadorea</taxon>
        <taxon>Rhabditida</taxon>
        <taxon>Rhabditina</taxon>
        <taxon>Rhabditomorpha</taxon>
        <taxon>Strongyloidea</taxon>
        <taxon>Strongylidae</taxon>
        <taxon>Oesophagostomum</taxon>
    </lineage>
</organism>
<dbReference type="Proteomes" id="UP000053660">
    <property type="component" value="Unassembled WGS sequence"/>
</dbReference>
<gene>
    <name evidence="1" type="ORF">OESDEN_09285</name>
</gene>
<dbReference type="OrthoDB" id="5836881at2759"/>
<accession>A0A0B1T4X7</accession>
<reference evidence="1 2" key="1">
    <citation type="submission" date="2014-03" db="EMBL/GenBank/DDBJ databases">
        <title>Draft genome of the hookworm Oesophagostomum dentatum.</title>
        <authorList>
            <person name="Mitreva M."/>
        </authorList>
    </citation>
    <scope>NUCLEOTIDE SEQUENCE [LARGE SCALE GENOMIC DNA]</scope>
    <source>
        <strain evidence="1 2">OD-Hann</strain>
    </source>
</reference>
<proteinExistence type="predicted"/>
<keyword evidence="2" id="KW-1185">Reference proteome</keyword>
<protein>
    <submittedName>
        <fullName evidence="1">Uncharacterized protein</fullName>
    </submittedName>
</protein>
<dbReference type="AlphaFoldDB" id="A0A0B1T4X7"/>
<name>A0A0B1T4X7_OESDE</name>
<evidence type="ECO:0000313" key="2">
    <source>
        <dbReference type="Proteomes" id="UP000053660"/>
    </source>
</evidence>